<gene>
    <name evidence="1" type="ORF">EG328_009786</name>
</gene>
<comment type="caution">
    <text evidence="1">The sequence shown here is derived from an EMBL/GenBank/DDBJ whole genome shotgun (WGS) entry which is preliminary data.</text>
</comment>
<sequence length="79" mass="9371">MAESSAVEWSHAFEVDREHYVRSWGANRDLLRWCSESTSIALKPKYRNKHALLEGSVTIGRPFWNDAMMESFFYWLKRS</sequence>
<name>A0A8H3YMQ4_VENIN</name>
<dbReference type="AlphaFoldDB" id="A0A8H3YMQ4"/>
<dbReference type="Proteomes" id="UP000447873">
    <property type="component" value="Unassembled WGS sequence"/>
</dbReference>
<proteinExistence type="predicted"/>
<evidence type="ECO:0000313" key="2">
    <source>
        <dbReference type="Proteomes" id="UP000447873"/>
    </source>
</evidence>
<evidence type="ECO:0000313" key="1">
    <source>
        <dbReference type="EMBL" id="KAE9965378.1"/>
    </source>
</evidence>
<organism evidence="1 2">
    <name type="scientific">Venturia inaequalis</name>
    <name type="common">Apple scab fungus</name>
    <dbReference type="NCBI Taxonomy" id="5025"/>
    <lineage>
        <taxon>Eukaryota</taxon>
        <taxon>Fungi</taxon>
        <taxon>Dikarya</taxon>
        <taxon>Ascomycota</taxon>
        <taxon>Pezizomycotina</taxon>
        <taxon>Dothideomycetes</taxon>
        <taxon>Pleosporomycetidae</taxon>
        <taxon>Venturiales</taxon>
        <taxon>Venturiaceae</taxon>
        <taxon>Venturia</taxon>
    </lineage>
</organism>
<accession>A0A8H3YMQ4</accession>
<dbReference type="EMBL" id="WNWS01000600">
    <property type="protein sequence ID" value="KAE9965378.1"/>
    <property type="molecule type" value="Genomic_DNA"/>
</dbReference>
<protein>
    <submittedName>
        <fullName evidence="1">Uncharacterized protein</fullName>
    </submittedName>
</protein>
<reference evidence="1 2" key="1">
    <citation type="submission" date="2018-12" db="EMBL/GenBank/DDBJ databases">
        <title>Venturia inaequalis Genome Resource.</title>
        <authorList>
            <person name="Lichtner F.J."/>
        </authorList>
    </citation>
    <scope>NUCLEOTIDE SEQUENCE [LARGE SCALE GENOMIC DNA]</scope>
    <source>
        <strain evidence="1 2">120213</strain>
    </source>
</reference>